<evidence type="ECO:0000313" key="3">
    <source>
        <dbReference type="EMBL" id="KAF9461674.1"/>
    </source>
</evidence>
<comment type="caution">
    <text evidence="3">The sequence shown here is derived from an EMBL/GenBank/DDBJ whole genome shotgun (WGS) entry which is preliminary data.</text>
</comment>
<protein>
    <recommendedName>
        <fullName evidence="2">F-box domain-containing protein</fullName>
    </recommendedName>
</protein>
<evidence type="ECO:0000313" key="4">
    <source>
        <dbReference type="Proteomes" id="UP000807353"/>
    </source>
</evidence>
<dbReference type="InterPro" id="IPR001810">
    <property type="entry name" value="F-box_dom"/>
</dbReference>
<feature type="coiled-coil region" evidence="1">
    <location>
        <begin position="15"/>
        <end position="42"/>
    </location>
</feature>
<reference evidence="3" key="1">
    <citation type="submission" date="2020-11" db="EMBL/GenBank/DDBJ databases">
        <authorList>
            <consortium name="DOE Joint Genome Institute"/>
            <person name="Ahrendt S."/>
            <person name="Riley R."/>
            <person name="Andreopoulos W."/>
            <person name="Labutti K."/>
            <person name="Pangilinan J."/>
            <person name="Ruiz-Duenas F.J."/>
            <person name="Barrasa J.M."/>
            <person name="Sanchez-Garcia M."/>
            <person name="Camarero S."/>
            <person name="Miyauchi S."/>
            <person name="Serrano A."/>
            <person name="Linde D."/>
            <person name="Babiker R."/>
            <person name="Drula E."/>
            <person name="Ayuso-Fernandez I."/>
            <person name="Pacheco R."/>
            <person name="Padilla G."/>
            <person name="Ferreira P."/>
            <person name="Barriuso J."/>
            <person name="Kellner H."/>
            <person name="Castanera R."/>
            <person name="Alfaro M."/>
            <person name="Ramirez L."/>
            <person name="Pisabarro A.G."/>
            <person name="Kuo A."/>
            <person name="Tritt A."/>
            <person name="Lipzen A."/>
            <person name="He G."/>
            <person name="Yan M."/>
            <person name="Ng V."/>
            <person name="Cullen D."/>
            <person name="Martin F."/>
            <person name="Rosso M.-N."/>
            <person name="Henrissat B."/>
            <person name="Hibbett D."/>
            <person name="Martinez A.T."/>
            <person name="Grigoriev I.V."/>
        </authorList>
    </citation>
    <scope>NUCLEOTIDE SEQUENCE</scope>
    <source>
        <strain evidence="3">CBS 247.69</strain>
    </source>
</reference>
<proteinExistence type="predicted"/>
<feature type="domain" description="F-box" evidence="2">
    <location>
        <begin position="48"/>
        <end position="99"/>
    </location>
</feature>
<name>A0A9P5Y2U8_9AGAR</name>
<organism evidence="3 4">
    <name type="scientific">Collybia nuda</name>
    <dbReference type="NCBI Taxonomy" id="64659"/>
    <lineage>
        <taxon>Eukaryota</taxon>
        <taxon>Fungi</taxon>
        <taxon>Dikarya</taxon>
        <taxon>Basidiomycota</taxon>
        <taxon>Agaricomycotina</taxon>
        <taxon>Agaricomycetes</taxon>
        <taxon>Agaricomycetidae</taxon>
        <taxon>Agaricales</taxon>
        <taxon>Tricholomatineae</taxon>
        <taxon>Clitocybaceae</taxon>
        <taxon>Collybia</taxon>
    </lineage>
</organism>
<dbReference type="InterPro" id="IPR036047">
    <property type="entry name" value="F-box-like_dom_sf"/>
</dbReference>
<dbReference type="Gene3D" id="1.20.1280.50">
    <property type="match status" value="1"/>
</dbReference>
<accession>A0A9P5Y2U8</accession>
<dbReference type="Proteomes" id="UP000807353">
    <property type="component" value="Unassembled WGS sequence"/>
</dbReference>
<sequence length="312" mass="35805">MAKKYHELTSVDTDILQLRKALNDLEDHRQDILSDFKELESTISPHRDMPREILERIFRFCDSPPINLPPRFTRPQNIWAILQVCSRWREIAIADPILWGLIEIKRSWANLKGALRALDDLVHDVFINRGSQGKVEYRTHVADNAGWENVLIFMRTYPTRLQKIGIEFTRDYQVDDVLLYAPSTCVRAGVEATQLDRPPSIDSALQIYNTWNHITHIMIDSITILGLCHILCHCNQLADLKVIFKNSDMLYSAPHDLIKLGLLESVVIKQDNNVIINEFLDTLISEIPPLRIPNTLATRVFAGPSRAVGMYT</sequence>
<evidence type="ECO:0000259" key="2">
    <source>
        <dbReference type="Pfam" id="PF12937"/>
    </source>
</evidence>
<keyword evidence="4" id="KW-1185">Reference proteome</keyword>
<dbReference type="EMBL" id="MU150281">
    <property type="protein sequence ID" value="KAF9461674.1"/>
    <property type="molecule type" value="Genomic_DNA"/>
</dbReference>
<dbReference type="AlphaFoldDB" id="A0A9P5Y2U8"/>
<evidence type="ECO:0000256" key="1">
    <source>
        <dbReference type="SAM" id="Coils"/>
    </source>
</evidence>
<keyword evidence="1" id="KW-0175">Coiled coil</keyword>
<dbReference type="Pfam" id="PF12937">
    <property type="entry name" value="F-box-like"/>
    <property type="match status" value="1"/>
</dbReference>
<dbReference type="SUPFAM" id="SSF81383">
    <property type="entry name" value="F-box domain"/>
    <property type="match status" value="1"/>
</dbReference>
<gene>
    <name evidence="3" type="ORF">BDZ94DRAFT_1323230</name>
</gene>
<dbReference type="OrthoDB" id="2269034at2759"/>